<keyword evidence="3" id="KW-1185">Reference proteome</keyword>
<dbReference type="RefSeq" id="XP_053016553.1">
    <property type="nucleotide sequence ID" value="XM_053165353.1"/>
</dbReference>
<feature type="compositionally biased region" description="Basic and acidic residues" evidence="1">
    <location>
        <begin position="179"/>
        <end position="189"/>
    </location>
</feature>
<dbReference type="GeneID" id="77806248"/>
<reference evidence="2" key="1">
    <citation type="submission" date="2022-10" db="EMBL/GenBank/DDBJ databases">
        <title>Puccinia triticina Genome sequencing and assembly.</title>
        <authorList>
            <person name="Li C."/>
        </authorList>
    </citation>
    <scope>NUCLEOTIDE SEQUENCE</scope>
    <source>
        <strain evidence="2">Pt15</strain>
    </source>
</reference>
<protein>
    <submittedName>
        <fullName evidence="2">Uncharacterized protein</fullName>
    </submittedName>
</protein>
<dbReference type="EMBL" id="CP110421">
    <property type="protein sequence ID" value="WAQ80998.1"/>
    <property type="molecule type" value="Genomic_DNA"/>
</dbReference>
<sequence>MIRFLEAFGSPRRFKDRRLLRLIFLSVQKRASHAHHPCEEYPSSPQPLPGGSAGLEWSSRPDVWRDLQSRLAPAPPTSPSTRPQPIQPQLEQLHAHPPQEEAEELLDLRHLQFQLDPSSSLSDFLPSHHPPAAGGLSDRGPDDDDGDDGADRPPPGSASASEPPRAQPHNQPRNPTRNNPEHPSADGKAQDIAASLDRANQKLKSASLDYFDQHSLLTCLVHLVRNKFH</sequence>
<feature type="region of interest" description="Disordered" evidence="1">
    <location>
        <begin position="118"/>
        <end position="191"/>
    </location>
</feature>
<feature type="region of interest" description="Disordered" evidence="1">
    <location>
        <begin position="34"/>
        <end position="58"/>
    </location>
</feature>
<accession>A0ABY7C9F2</accession>
<feature type="compositionally biased region" description="Polar residues" evidence="1">
    <location>
        <begin position="168"/>
        <end position="178"/>
    </location>
</feature>
<gene>
    <name evidence="2" type="ORF">PtA15_1A336</name>
</gene>
<dbReference type="Proteomes" id="UP001164743">
    <property type="component" value="Chromosome 1A"/>
</dbReference>
<proteinExistence type="predicted"/>
<feature type="compositionally biased region" description="Low complexity" evidence="1">
    <location>
        <begin position="118"/>
        <end position="131"/>
    </location>
</feature>
<name>A0ABY7C9F2_9BASI</name>
<evidence type="ECO:0000256" key="1">
    <source>
        <dbReference type="SAM" id="MobiDB-lite"/>
    </source>
</evidence>
<evidence type="ECO:0000313" key="2">
    <source>
        <dbReference type="EMBL" id="WAQ80998.1"/>
    </source>
</evidence>
<organism evidence="2 3">
    <name type="scientific">Puccinia triticina</name>
    <dbReference type="NCBI Taxonomy" id="208348"/>
    <lineage>
        <taxon>Eukaryota</taxon>
        <taxon>Fungi</taxon>
        <taxon>Dikarya</taxon>
        <taxon>Basidiomycota</taxon>
        <taxon>Pucciniomycotina</taxon>
        <taxon>Pucciniomycetes</taxon>
        <taxon>Pucciniales</taxon>
        <taxon>Pucciniaceae</taxon>
        <taxon>Puccinia</taxon>
    </lineage>
</organism>
<evidence type="ECO:0000313" key="3">
    <source>
        <dbReference type="Proteomes" id="UP001164743"/>
    </source>
</evidence>